<proteinExistence type="predicted"/>
<dbReference type="Proteomes" id="UP000595140">
    <property type="component" value="Unassembled WGS sequence"/>
</dbReference>
<dbReference type="EMBL" id="OOIL02000791">
    <property type="protein sequence ID" value="VFQ69487.1"/>
    <property type="molecule type" value="Genomic_DNA"/>
</dbReference>
<feature type="compositionally biased region" description="Basic and acidic residues" evidence="1">
    <location>
        <begin position="44"/>
        <end position="53"/>
    </location>
</feature>
<evidence type="ECO:0000313" key="2">
    <source>
        <dbReference type="EMBL" id="VFQ69487.1"/>
    </source>
</evidence>
<feature type="region of interest" description="Disordered" evidence="1">
    <location>
        <begin position="44"/>
        <end position="73"/>
    </location>
</feature>
<gene>
    <name evidence="2" type="ORF">CCAM_LOCUS11263</name>
</gene>
<sequence length="123" mass="13937">MHTYVFDYNLFSMTALGSKLAVGESNENRAAALAAAIYALWRQPVDKSGDDGGGRGGRNRSIGRRSPTPVMVPTAPKWMLKRRRNQYPRETILPRRMTRQGSPRPLKVRGKDVCEGFYCHYHL</sequence>
<reference evidence="2 3" key="1">
    <citation type="submission" date="2018-04" db="EMBL/GenBank/DDBJ databases">
        <authorList>
            <person name="Vogel A."/>
        </authorList>
    </citation>
    <scope>NUCLEOTIDE SEQUENCE [LARGE SCALE GENOMIC DNA]</scope>
</reference>
<keyword evidence="3" id="KW-1185">Reference proteome</keyword>
<dbReference type="CDD" id="cd11671">
    <property type="entry name" value="TAZ1_RBM"/>
    <property type="match status" value="1"/>
</dbReference>
<accession>A0A484KZR9</accession>
<name>A0A484KZR9_9ASTE</name>
<protein>
    <submittedName>
        <fullName evidence="2">Uncharacterized protein</fullName>
    </submittedName>
</protein>
<evidence type="ECO:0000313" key="3">
    <source>
        <dbReference type="Proteomes" id="UP000595140"/>
    </source>
</evidence>
<dbReference type="AlphaFoldDB" id="A0A484KZR9"/>
<evidence type="ECO:0000256" key="1">
    <source>
        <dbReference type="SAM" id="MobiDB-lite"/>
    </source>
</evidence>
<organism evidence="2 3">
    <name type="scientific">Cuscuta campestris</name>
    <dbReference type="NCBI Taxonomy" id="132261"/>
    <lineage>
        <taxon>Eukaryota</taxon>
        <taxon>Viridiplantae</taxon>
        <taxon>Streptophyta</taxon>
        <taxon>Embryophyta</taxon>
        <taxon>Tracheophyta</taxon>
        <taxon>Spermatophyta</taxon>
        <taxon>Magnoliopsida</taxon>
        <taxon>eudicotyledons</taxon>
        <taxon>Gunneridae</taxon>
        <taxon>Pentapetalae</taxon>
        <taxon>asterids</taxon>
        <taxon>lamiids</taxon>
        <taxon>Solanales</taxon>
        <taxon>Convolvulaceae</taxon>
        <taxon>Cuscuteae</taxon>
        <taxon>Cuscuta</taxon>
        <taxon>Cuscuta subgen. Grammica</taxon>
        <taxon>Cuscuta sect. Cleistogrammica</taxon>
    </lineage>
</organism>